<keyword evidence="8" id="KW-1185">Reference proteome</keyword>
<keyword evidence="5" id="KW-0333">Golgi apparatus</keyword>
<keyword evidence="3" id="KW-0328">Glycosyltransferase</keyword>
<feature type="domain" description="Exostosin GT47" evidence="6">
    <location>
        <begin position="31"/>
        <end position="113"/>
    </location>
</feature>
<evidence type="ECO:0000256" key="3">
    <source>
        <dbReference type="ARBA" id="ARBA00022676"/>
    </source>
</evidence>
<reference evidence="7 8" key="1">
    <citation type="submission" date="2013-10" db="EMBL/GenBank/DDBJ databases">
        <authorList>
            <consortium name="International Citrus Genome Consortium"/>
            <person name="Jenkins J."/>
            <person name="Schmutz J."/>
            <person name="Prochnik S."/>
            <person name="Rokhsar D."/>
            <person name="Gmitter F."/>
            <person name="Ollitrault P."/>
            <person name="Machado M."/>
            <person name="Talon M."/>
            <person name="Wincker P."/>
            <person name="Jaillon O."/>
            <person name="Morgante M."/>
        </authorList>
    </citation>
    <scope>NUCLEOTIDE SEQUENCE</scope>
    <source>
        <strain evidence="8">cv. Clemenules</strain>
    </source>
</reference>
<evidence type="ECO:0000313" key="8">
    <source>
        <dbReference type="Proteomes" id="UP000030687"/>
    </source>
</evidence>
<keyword evidence="3" id="KW-0808">Transferase</keyword>
<dbReference type="GO" id="GO:0016757">
    <property type="term" value="F:glycosyltransferase activity"/>
    <property type="evidence" value="ECO:0007669"/>
    <property type="project" value="UniProtKB-KW"/>
</dbReference>
<keyword evidence="4" id="KW-0735">Signal-anchor</keyword>
<feature type="domain" description="Exostosin GT47" evidence="6">
    <location>
        <begin position="174"/>
        <end position="237"/>
    </location>
</feature>
<evidence type="ECO:0000256" key="4">
    <source>
        <dbReference type="ARBA" id="ARBA00022968"/>
    </source>
</evidence>
<dbReference type="EMBL" id="KI536978">
    <property type="protein sequence ID" value="ESR36968.1"/>
    <property type="molecule type" value="Genomic_DNA"/>
</dbReference>
<dbReference type="OMA" id="FWQNDER"/>
<evidence type="ECO:0000259" key="6">
    <source>
        <dbReference type="Pfam" id="PF03016"/>
    </source>
</evidence>
<dbReference type="InterPro" id="IPR004263">
    <property type="entry name" value="Exostosin"/>
</dbReference>
<gene>
    <name evidence="7" type="ORF">CICLE_v10029912mg</name>
</gene>
<dbReference type="Gramene" id="ESR36968">
    <property type="protein sequence ID" value="ESR36968"/>
    <property type="gene ID" value="CICLE_v10029912mg"/>
</dbReference>
<sequence length="291" mass="34141">SEIYSDIFHSPETLKANMRKWRGNSSYQTPWKLKRKFAIEGYFFKKIRESRFLTTDPAKAHLFFIPVSCHKMRGKYPYLNRTQGADHFFVTCYDIGVRATEGFHNLWKNSIRVLCSRHKGVSLPQIIPPFLLYAGGNDFEDRTSLALWTGYSNYSKLKDLLAQFWQNDERQILSKFCICPGGSLGNFAQIVDSIHCGCVPVIISDFHDLPFNDILDWNKLSMIIREDDVHRLNLILKGIISKGKFINSHKNTFKAQKQFEWNTPPIKYGTTFHMVVYELWLRRYFLKYRLS</sequence>
<feature type="non-terminal residue" evidence="7">
    <location>
        <position position="1"/>
    </location>
</feature>
<evidence type="ECO:0000256" key="1">
    <source>
        <dbReference type="ARBA" id="ARBA00004323"/>
    </source>
</evidence>
<keyword evidence="4" id="KW-0812">Transmembrane</keyword>
<dbReference type="InterPro" id="IPR040911">
    <property type="entry name" value="Exostosin_GT47"/>
</dbReference>
<evidence type="ECO:0000313" key="7">
    <source>
        <dbReference type="EMBL" id="ESR36968.1"/>
    </source>
</evidence>
<organism evidence="7 8">
    <name type="scientific">Citrus clementina</name>
    <name type="common">Clementine</name>
    <name type="synonym">Citrus deliciosa x Citrus sinensis</name>
    <dbReference type="NCBI Taxonomy" id="85681"/>
    <lineage>
        <taxon>Eukaryota</taxon>
        <taxon>Viridiplantae</taxon>
        <taxon>Streptophyta</taxon>
        <taxon>Embryophyta</taxon>
        <taxon>Tracheophyta</taxon>
        <taxon>Spermatophyta</taxon>
        <taxon>Magnoliopsida</taxon>
        <taxon>eudicotyledons</taxon>
        <taxon>Gunneridae</taxon>
        <taxon>Pentapetalae</taxon>
        <taxon>rosids</taxon>
        <taxon>malvids</taxon>
        <taxon>Sapindales</taxon>
        <taxon>Rutaceae</taxon>
        <taxon>Aurantioideae</taxon>
        <taxon>Citrus</taxon>
    </lineage>
</organism>
<dbReference type="STRING" id="85681.V4RR13"/>
<dbReference type="KEGG" id="cic:CICLE_v10029912mg"/>
<name>V4RR13_CITCL</name>
<accession>V4RR13</accession>
<proteinExistence type="inferred from homology"/>
<dbReference type="AlphaFoldDB" id="V4RR13"/>
<comment type="subcellular location">
    <subcellularLocation>
        <location evidence="1">Golgi apparatus membrane</location>
        <topology evidence="1">Single-pass type II membrane protein</topology>
    </subcellularLocation>
</comment>
<dbReference type="Proteomes" id="UP000030687">
    <property type="component" value="Unassembled WGS sequence"/>
</dbReference>
<protein>
    <recommendedName>
        <fullName evidence="6">Exostosin GT47 domain-containing protein</fullName>
    </recommendedName>
</protein>
<dbReference type="GO" id="GO:0000139">
    <property type="term" value="C:Golgi membrane"/>
    <property type="evidence" value="ECO:0007669"/>
    <property type="project" value="UniProtKB-SubCell"/>
</dbReference>
<dbReference type="PANTHER" id="PTHR11062:SF43">
    <property type="entry name" value="EXOSTOSIN FAMILY PROTEIN"/>
    <property type="match status" value="1"/>
</dbReference>
<comment type="similarity">
    <text evidence="2">Belongs to the glycosyltransferase 47 family.</text>
</comment>
<evidence type="ECO:0000256" key="5">
    <source>
        <dbReference type="ARBA" id="ARBA00023034"/>
    </source>
</evidence>
<dbReference type="Pfam" id="PF03016">
    <property type="entry name" value="Exostosin_GT47"/>
    <property type="match status" value="2"/>
</dbReference>
<dbReference type="PANTHER" id="PTHR11062">
    <property type="entry name" value="EXOSTOSIN HEPARAN SULFATE GLYCOSYLTRANSFERASE -RELATED"/>
    <property type="match status" value="1"/>
</dbReference>
<evidence type="ECO:0000256" key="2">
    <source>
        <dbReference type="ARBA" id="ARBA00010271"/>
    </source>
</evidence>
<dbReference type="InParanoid" id="V4RR13"/>
<dbReference type="eggNOG" id="KOG1021">
    <property type="taxonomic scope" value="Eukaryota"/>
</dbReference>